<keyword evidence="2" id="KW-1185">Reference proteome</keyword>
<dbReference type="PANTHER" id="PTHR35337:SF1">
    <property type="entry name" value="SLR1478 PROTEIN"/>
    <property type="match status" value="1"/>
</dbReference>
<accession>A0A402CQ31</accession>
<dbReference type="InterPro" id="IPR002798">
    <property type="entry name" value="SpoIIM-like"/>
</dbReference>
<dbReference type="Pfam" id="PF01944">
    <property type="entry name" value="SpoIIM"/>
    <property type="match status" value="1"/>
</dbReference>
<dbReference type="EMBL" id="AP025739">
    <property type="protein sequence ID" value="BDI32870.1"/>
    <property type="molecule type" value="Genomic_DNA"/>
</dbReference>
<protein>
    <submittedName>
        <fullName evidence="1">Uncharacterized protein</fullName>
    </submittedName>
</protein>
<dbReference type="PANTHER" id="PTHR35337">
    <property type="entry name" value="SLR1478 PROTEIN"/>
    <property type="match status" value="1"/>
</dbReference>
<dbReference type="KEGG" id="ccot:CCAX7_49210"/>
<evidence type="ECO:0000313" key="1">
    <source>
        <dbReference type="EMBL" id="BDI32870.1"/>
    </source>
</evidence>
<sequence>MAIDERAFINKKRANWERLSSIVERTKNGGLRRLSKEELPALGSLYRRAAADLAYVRQQNANPNLVLYLNELVGNAHGVIYSEETGGWRRIIQFLRIGLPEVLRRRMAFTLVAIALSVIGAYLAYALVHKSESYLALFLPEQFRDSFDAWKQGFADHGDISAGEGFQFSSMLMTNNTKVGIITFATGITLLLPIYLLLQNGETMGALIAVVQPTGHLTSMWAGILPHGIAELSAIFICGGAGLCIGWALIAPGRYSRKDALVIAGRDGAKMMVGTIPLFILAGIIEGNISHSSLPHWAKFGMAFFQFALLIFYIYGSPRRKTAGSHGSIAR</sequence>
<dbReference type="OrthoDB" id="9800053at2"/>
<dbReference type="RefSeq" id="WP_119319438.1">
    <property type="nucleotide sequence ID" value="NZ_AP025739.1"/>
</dbReference>
<organism evidence="1 2">
    <name type="scientific">Capsulimonas corticalis</name>
    <dbReference type="NCBI Taxonomy" id="2219043"/>
    <lineage>
        <taxon>Bacteria</taxon>
        <taxon>Bacillati</taxon>
        <taxon>Armatimonadota</taxon>
        <taxon>Armatimonadia</taxon>
        <taxon>Capsulimonadales</taxon>
        <taxon>Capsulimonadaceae</taxon>
        <taxon>Capsulimonas</taxon>
    </lineage>
</organism>
<dbReference type="AlphaFoldDB" id="A0A402CQ31"/>
<dbReference type="Proteomes" id="UP000287394">
    <property type="component" value="Chromosome"/>
</dbReference>
<name>A0A402CQ31_9BACT</name>
<gene>
    <name evidence="1" type="ORF">CCAX7_49210</name>
</gene>
<evidence type="ECO:0000313" key="2">
    <source>
        <dbReference type="Proteomes" id="UP000287394"/>
    </source>
</evidence>
<reference evidence="1 2" key="1">
    <citation type="journal article" date="2019" name="Int. J. Syst. Evol. Microbiol.">
        <title>Capsulimonas corticalis gen. nov., sp. nov., an aerobic capsulated bacterium, of a novel bacterial order, Capsulimonadales ord. nov., of the class Armatimonadia of the phylum Armatimonadetes.</title>
        <authorList>
            <person name="Li J."/>
            <person name="Kudo C."/>
            <person name="Tonouchi A."/>
        </authorList>
    </citation>
    <scope>NUCLEOTIDE SEQUENCE [LARGE SCALE GENOMIC DNA]</scope>
    <source>
        <strain evidence="1 2">AX-7</strain>
    </source>
</reference>
<proteinExistence type="predicted"/>